<evidence type="ECO:0000256" key="6">
    <source>
        <dbReference type="ARBA" id="ARBA00022840"/>
    </source>
</evidence>
<comment type="catalytic activity">
    <reaction evidence="10">
        <text>ATP + H2O = ADP + phosphate + H(+)</text>
        <dbReference type="Rhea" id="RHEA:13065"/>
        <dbReference type="ChEBI" id="CHEBI:15377"/>
        <dbReference type="ChEBI" id="CHEBI:15378"/>
        <dbReference type="ChEBI" id="CHEBI:30616"/>
        <dbReference type="ChEBI" id="CHEBI:43474"/>
        <dbReference type="ChEBI" id="CHEBI:456216"/>
    </reaction>
</comment>
<gene>
    <name evidence="15" type="ORF">HTZ77_25095</name>
</gene>
<dbReference type="SUPFAM" id="SSF56784">
    <property type="entry name" value="HAD-like"/>
    <property type="match status" value="1"/>
</dbReference>
<feature type="transmembrane region" description="Helical" evidence="12">
    <location>
        <begin position="205"/>
        <end position="223"/>
    </location>
</feature>
<dbReference type="Gene3D" id="3.40.50.1000">
    <property type="entry name" value="HAD superfamily/HAD-like"/>
    <property type="match status" value="1"/>
</dbReference>
<dbReference type="AlphaFoldDB" id="A0A7Y6M5K9"/>
<dbReference type="SFLD" id="SFLDF00027">
    <property type="entry name" value="p-type_atpase"/>
    <property type="match status" value="1"/>
</dbReference>
<name>A0A7Y6M5K9_9ACTN</name>
<keyword evidence="3 12" id="KW-0812">Transmembrane</keyword>
<protein>
    <recommendedName>
        <fullName evidence="11">Cation-transporting P-type ATPase B</fullName>
    </recommendedName>
</protein>
<evidence type="ECO:0000259" key="14">
    <source>
        <dbReference type="PROSITE" id="PS50846"/>
    </source>
</evidence>
<organism evidence="15 16">
    <name type="scientific">Nonomuraea montanisoli</name>
    <dbReference type="NCBI Taxonomy" id="2741721"/>
    <lineage>
        <taxon>Bacteria</taxon>
        <taxon>Bacillati</taxon>
        <taxon>Actinomycetota</taxon>
        <taxon>Actinomycetes</taxon>
        <taxon>Streptosporangiales</taxon>
        <taxon>Streptosporangiaceae</taxon>
        <taxon>Nonomuraea</taxon>
    </lineage>
</organism>
<feature type="transmembrane region" description="Helical" evidence="12">
    <location>
        <begin position="701"/>
        <end position="717"/>
    </location>
</feature>
<feature type="transmembrane region" description="Helical" evidence="12">
    <location>
        <begin position="165"/>
        <end position="185"/>
    </location>
</feature>
<feature type="transmembrane region" description="Helical" evidence="12">
    <location>
        <begin position="100"/>
        <end position="120"/>
    </location>
</feature>
<evidence type="ECO:0000313" key="15">
    <source>
        <dbReference type="EMBL" id="NUW34685.1"/>
    </source>
</evidence>
<dbReference type="SFLD" id="SFLDG00002">
    <property type="entry name" value="C1.7:_P-type_atpase_like"/>
    <property type="match status" value="1"/>
</dbReference>
<dbReference type="InterPro" id="IPR027256">
    <property type="entry name" value="P-typ_ATPase_IB"/>
</dbReference>
<dbReference type="PROSITE" id="PS50846">
    <property type="entry name" value="HMA_2"/>
    <property type="match status" value="1"/>
</dbReference>
<dbReference type="InterPro" id="IPR036163">
    <property type="entry name" value="HMA_dom_sf"/>
</dbReference>
<evidence type="ECO:0000256" key="11">
    <source>
        <dbReference type="ARBA" id="ARBA00074171"/>
    </source>
</evidence>
<dbReference type="RefSeq" id="WP_175592109.1">
    <property type="nucleotide sequence ID" value="NZ_JABWGN010000009.1"/>
</dbReference>
<evidence type="ECO:0000256" key="1">
    <source>
        <dbReference type="ARBA" id="ARBA00004651"/>
    </source>
</evidence>
<feature type="transmembrane region" description="Helical" evidence="12">
    <location>
        <begin position="723"/>
        <end position="741"/>
    </location>
</feature>
<keyword evidence="4 12" id="KW-0479">Metal-binding</keyword>
<dbReference type="SUPFAM" id="SSF81653">
    <property type="entry name" value="Calcium ATPase, transduction domain A"/>
    <property type="match status" value="1"/>
</dbReference>
<feature type="transmembrane region" description="Helical" evidence="12">
    <location>
        <begin position="358"/>
        <end position="379"/>
    </location>
</feature>
<dbReference type="PANTHER" id="PTHR43520:SF8">
    <property type="entry name" value="P-TYPE CU(+) TRANSPORTER"/>
    <property type="match status" value="1"/>
</dbReference>
<keyword evidence="12" id="KW-1003">Cell membrane</keyword>
<dbReference type="Gene3D" id="3.30.70.100">
    <property type="match status" value="1"/>
</dbReference>
<dbReference type="CDD" id="cd00371">
    <property type="entry name" value="HMA"/>
    <property type="match status" value="1"/>
</dbReference>
<keyword evidence="8 12" id="KW-1133">Transmembrane helix</keyword>
<dbReference type="SUPFAM" id="SSF81665">
    <property type="entry name" value="Calcium ATPase, transmembrane domain M"/>
    <property type="match status" value="1"/>
</dbReference>
<dbReference type="InterPro" id="IPR006121">
    <property type="entry name" value="HMA_dom"/>
</dbReference>
<dbReference type="PROSITE" id="PS00154">
    <property type="entry name" value="ATPASE_E1_E2"/>
    <property type="match status" value="1"/>
</dbReference>
<dbReference type="PROSITE" id="PS01047">
    <property type="entry name" value="HMA_1"/>
    <property type="match status" value="1"/>
</dbReference>
<reference evidence="15 16" key="1">
    <citation type="submission" date="2020-06" db="EMBL/GenBank/DDBJ databases">
        <title>Nonomuraea sp. SMC257, a novel actinomycete isolated from soil.</title>
        <authorList>
            <person name="Chanama M."/>
        </authorList>
    </citation>
    <scope>NUCLEOTIDE SEQUENCE [LARGE SCALE GENOMIC DNA]</scope>
    <source>
        <strain evidence="15 16">SMC257</strain>
    </source>
</reference>
<evidence type="ECO:0000256" key="12">
    <source>
        <dbReference type="RuleBase" id="RU362081"/>
    </source>
</evidence>
<dbReference type="CDD" id="cd02094">
    <property type="entry name" value="P-type_ATPase_Cu-like"/>
    <property type="match status" value="1"/>
</dbReference>
<dbReference type="GO" id="GO:0055070">
    <property type="term" value="P:copper ion homeostasis"/>
    <property type="evidence" value="ECO:0007669"/>
    <property type="project" value="TreeGrafter"/>
</dbReference>
<keyword evidence="5 12" id="KW-0547">Nucleotide-binding</keyword>
<evidence type="ECO:0000256" key="7">
    <source>
        <dbReference type="ARBA" id="ARBA00022967"/>
    </source>
</evidence>
<dbReference type="Gene3D" id="2.70.150.10">
    <property type="entry name" value="Calcium-transporting ATPase, cytoplasmic transduction domain A"/>
    <property type="match status" value="1"/>
</dbReference>
<sequence>MTVTEPQDGSDTFVQLVIGGMTCAACAARVERKLNRMEGVSASVNYATEKAAIQADGVTLEELIREVERTGYSAEPYTPHTTAGPDDTDDRRVRTIGRRMVVAIALAVVLMDLSMGMAFAPAWRFAGWQWVLIGLTLPMVTWCAWPFHRNAFRAARHGTTSMDTLISTGVITSTCWSLYVILFPVDAAPAGSGVWALLSAPDSALYLDVAGGVTMFALAGRFLEARARRSSGAVLRRLAELGAKDVSVLRADGNEYRIDVADLRAGDLFVVRPGESIAADGLIESGQSTIDTSAMTGEPVPAEVGEGDAVTGATVNLSGRLMVRATRVGAGTQLAALIRLVEHAQADKAAVQRLADRICGWFVPAVFVLSALTLAGWLLSGAQAHEAVTAALAVLIIACPCALGLAIPTALQVASGTGARLGVFIKSHQAMESARTVDTVVLDKTGTLTHGRMSVVDLTTAEGVRPDDVLRYVGAVENASEHAIAAAIADRARAECGELPPVDAFTALAGLGARGTVEDRRILVGSARLLDREGVTVPPPLDRARAGWESEGRTVVLAAADGAVLGALALADTIKPSAADAVARLHAMGLRTLLLTGDNAATAHAVAARVGIDDVIAEVLPADKAAVITRLQADGHRVAMVGDGINDAPALARADLGLAVVEGTDVAMAAADLILIRDDLDVVPTAITLARGTLATIRGNLVWAFGYNLAALPLAAAGLLNPLIAGAAMALSSVFVVSNSLRLRRFAPPPATTDPFTPYVEDLDDPRHPVPSTIA</sequence>
<dbReference type="SUPFAM" id="SSF55008">
    <property type="entry name" value="HMA, heavy metal-associated domain"/>
    <property type="match status" value="1"/>
</dbReference>
<evidence type="ECO:0000313" key="16">
    <source>
        <dbReference type="Proteomes" id="UP000586042"/>
    </source>
</evidence>
<evidence type="ECO:0000256" key="3">
    <source>
        <dbReference type="ARBA" id="ARBA00022692"/>
    </source>
</evidence>
<dbReference type="PANTHER" id="PTHR43520">
    <property type="entry name" value="ATP7, ISOFORM B"/>
    <property type="match status" value="1"/>
</dbReference>
<dbReference type="FunFam" id="2.70.150.10:FF:000002">
    <property type="entry name" value="Copper-transporting ATPase 1, putative"/>
    <property type="match status" value="1"/>
</dbReference>
<dbReference type="SFLD" id="SFLDS00003">
    <property type="entry name" value="Haloacid_Dehalogenase"/>
    <property type="match status" value="1"/>
</dbReference>
<feature type="transmembrane region" description="Helical" evidence="12">
    <location>
        <begin position="126"/>
        <end position="145"/>
    </location>
</feature>
<evidence type="ECO:0000256" key="4">
    <source>
        <dbReference type="ARBA" id="ARBA00022723"/>
    </source>
</evidence>
<feature type="transmembrane region" description="Helical" evidence="12">
    <location>
        <begin position="391"/>
        <end position="411"/>
    </location>
</feature>
<dbReference type="InterPro" id="IPR044492">
    <property type="entry name" value="P_typ_ATPase_HD_dom"/>
</dbReference>
<proteinExistence type="inferred from homology"/>
<dbReference type="Gene3D" id="3.40.1110.10">
    <property type="entry name" value="Calcium-transporting ATPase, cytoplasmic domain N"/>
    <property type="match status" value="1"/>
</dbReference>
<evidence type="ECO:0000256" key="9">
    <source>
        <dbReference type="ARBA" id="ARBA00023136"/>
    </source>
</evidence>
<keyword evidence="6 12" id="KW-0067">ATP-binding</keyword>
<dbReference type="InterPro" id="IPR018303">
    <property type="entry name" value="ATPase_P-typ_P_site"/>
</dbReference>
<dbReference type="GO" id="GO:0005886">
    <property type="term" value="C:plasma membrane"/>
    <property type="evidence" value="ECO:0007669"/>
    <property type="project" value="UniProtKB-SubCell"/>
</dbReference>
<comment type="subcellular location">
    <subcellularLocation>
        <location evidence="1">Cell membrane</location>
        <topology evidence="1">Multi-pass membrane protein</topology>
    </subcellularLocation>
</comment>
<dbReference type="InterPro" id="IPR036412">
    <property type="entry name" value="HAD-like_sf"/>
</dbReference>
<dbReference type="GO" id="GO:0016887">
    <property type="term" value="F:ATP hydrolysis activity"/>
    <property type="evidence" value="ECO:0007669"/>
    <property type="project" value="InterPro"/>
</dbReference>
<dbReference type="Pfam" id="PF00122">
    <property type="entry name" value="E1-E2_ATPase"/>
    <property type="match status" value="1"/>
</dbReference>
<keyword evidence="16" id="KW-1185">Reference proteome</keyword>
<dbReference type="NCBIfam" id="TIGR01494">
    <property type="entry name" value="ATPase_P-type"/>
    <property type="match status" value="1"/>
</dbReference>
<dbReference type="InterPro" id="IPR001757">
    <property type="entry name" value="P_typ_ATPase"/>
</dbReference>
<dbReference type="InterPro" id="IPR059000">
    <property type="entry name" value="ATPase_P-type_domA"/>
</dbReference>
<dbReference type="Proteomes" id="UP000586042">
    <property type="component" value="Unassembled WGS sequence"/>
</dbReference>
<evidence type="ECO:0000256" key="10">
    <source>
        <dbReference type="ARBA" id="ARBA00049360"/>
    </source>
</evidence>
<dbReference type="Pfam" id="PF00702">
    <property type="entry name" value="Hydrolase"/>
    <property type="match status" value="1"/>
</dbReference>
<dbReference type="InterPro" id="IPR008250">
    <property type="entry name" value="ATPase_P-typ_transduc_dom_A_sf"/>
</dbReference>
<dbReference type="InterPro" id="IPR023298">
    <property type="entry name" value="ATPase_P-typ_TM_dom_sf"/>
</dbReference>
<dbReference type="PRINTS" id="PR00943">
    <property type="entry name" value="CUATPASE"/>
</dbReference>
<dbReference type="InterPro" id="IPR023214">
    <property type="entry name" value="HAD_sf"/>
</dbReference>
<dbReference type="InterPro" id="IPR023299">
    <property type="entry name" value="ATPase_P-typ_cyto_dom_N"/>
</dbReference>
<dbReference type="NCBIfam" id="TIGR01525">
    <property type="entry name" value="ATPase-IB_hvy"/>
    <property type="match status" value="1"/>
</dbReference>
<dbReference type="Pfam" id="PF00403">
    <property type="entry name" value="HMA"/>
    <property type="match status" value="1"/>
</dbReference>
<dbReference type="NCBIfam" id="TIGR01511">
    <property type="entry name" value="ATPase-IB1_Cu"/>
    <property type="match status" value="1"/>
</dbReference>
<keyword evidence="7" id="KW-1278">Translocase</keyword>
<dbReference type="GO" id="GO:0005507">
    <property type="term" value="F:copper ion binding"/>
    <property type="evidence" value="ECO:0007669"/>
    <property type="project" value="TreeGrafter"/>
</dbReference>
<keyword evidence="9 12" id="KW-0472">Membrane</keyword>
<feature type="domain" description="HMA" evidence="14">
    <location>
        <begin position="12"/>
        <end position="75"/>
    </location>
</feature>
<comment type="similarity">
    <text evidence="2 12">Belongs to the cation transport ATPase (P-type) (TC 3.A.3) family. Type IB subfamily.</text>
</comment>
<comment type="caution">
    <text evidence="15">The sequence shown here is derived from an EMBL/GenBank/DDBJ whole genome shotgun (WGS) entry which is preliminary data.</text>
</comment>
<evidence type="ECO:0000256" key="8">
    <source>
        <dbReference type="ARBA" id="ARBA00022989"/>
    </source>
</evidence>
<evidence type="ECO:0000256" key="5">
    <source>
        <dbReference type="ARBA" id="ARBA00022741"/>
    </source>
</evidence>
<evidence type="ECO:0000256" key="2">
    <source>
        <dbReference type="ARBA" id="ARBA00006024"/>
    </source>
</evidence>
<dbReference type="GO" id="GO:0043682">
    <property type="term" value="F:P-type divalent copper transporter activity"/>
    <property type="evidence" value="ECO:0007669"/>
    <property type="project" value="TreeGrafter"/>
</dbReference>
<accession>A0A7Y6M5K9</accession>
<feature type="region of interest" description="Disordered" evidence="13">
    <location>
        <begin position="755"/>
        <end position="775"/>
    </location>
</feature>
<dbReference type="PRINTS" id="PR00119">
    <property type="entry name" value="CATATPASE"/>
</dbReference>
<evidence type="ECO:0000256" key="13">
    <source>
        <dbReference type="SAM" id="MobiDB-lite"/>
    </source>
</evidence>
<dbReference type="GO" id="GO:0005524">
    <property type="term" value="F:ATP binding"/>
    <property type="evidence" value="ECO:0007669"/>
    <property type="project" value="UniProtKB-UniRule"/>
</dbReference>
<dbReference type="EMBL" id="JABWGN010000009">
    <property type="protein sequence ID" value="NUW34685.1"/>
    <property type="molecule type" value="Genomic_DNA"/>
</dbReference>
<dbReference type="FunFam" id="3.30.70.100:FF:000005">
    <property type="entry name" value="Copper-exporting P-type ATPase A"/>
    <property type="match status" value="1"/>
</dbReference>
<dbReference type="InterPro" id="IPR017969">
    <property type="entry name" value="Heavy-metal-associated_CS"/>
</dbReference>